<evidence type="ECO:0000313" key="2">
    <source>
        <dbReference type="Proteomes" id="UP000281406"/>
    </source>
</evidence>
<dbReference type="Proteomes" id="UP000281406">
    <property type="component" value="Unassembled WGS sequence"/>
</dbReference>
<protein>
    <submittedName>
        <fullName evidence="1">Uncharacterized protein</fullName>
    </submittedName>
</protein>
<dbReference type="OrthoDB" id="8843611at2759"/>
<dbReference type="AlphaFoldDB" id="A0A3N0XLF2"/>
<organism evidence="1 2">
    <name type="scientific">Anabarilius grahami</name>
    <name type="common">Kanglang fish</name>
    <name type="synonym">Barilius grahami</name>
    <dbReference type="NCBI Taxonomy" id="495550"/>
    <lineage>
        <taxon>Eukaryota</taxon>
        <taxon>Metazoa</taxon>
        <taxon>Chordata</taxon>
        <taxon>Craniata</taxon>
        <taxon>Vertebrata</taxon>
        <taxon>Euteleostomi</taxon>
        <taxon>Actinopterygii</taxon>
        <taxon>Neopterygii</taxon>
        <taxon>Teleostei</taxon>
        <taxon>Ostariophysi</taxon>
        <taxon>Cypriniformes</taxon>
        <taxon>Xenocyprididae</taxon>
        <taxon>Xenocypridinae</taxon>
        <taxon>Xenocypridinae incertae sedis</taxon>
        <taxon>Anabarilius</taxon>
    </lineage>
</organism>
<comment type="caution">
    <text evidence="1">The sequence shown here is derived from an EMBL/GenBank/DDBJ whole genome shotgun (WGS) entry which is preliminary data.</text>
</comment>
<reference evidence="1 2" key="1">
    <citation type="submission" date="2018-10" db="EMBL/GenBank/DDBJ databases">
        <title>Genome assembly for a Yunnan-Guizhou Plateau 3E fish, Anabarilius grahami (Regan), and its evolutionary and genetic applications.</title>
        <authorList>
            <person name="Jiang W."/>
        </authorList>
    </citation>
    <scope>NUCLEOTIDE SEQUENCE [LARGE SCALE GENOMIC DNA]</scope>
    <source>
        <strain evidence="1">AG-KIZ</strain>
        <tissue evidence="1">Muscle</tissue>
    </source>
</reference>
<proteinExistence type="predicted"/>
<evidence type="ECO:0000313" key="1">
    <source>
        <dbReference type="EMBL" id="ROI63299.1"/>
    </source>
</evidence>
<name>A0A3N0XLF2_ANAGA</name>
<gene>
    <name evidence="1" type="ORF">DPX16_0570</name>
</gene>
<sequence>MSEEVNCLKRKYGAVESKVSKMEQTIFEQGRRLAHLESYSRRWNLRIHGVPEKEKEEVNLQVIHLCQRLLPEEKDKLQIAIDIVHWLGRFHVYDSDDDHSFRHLDFGILLVEHEGAVLPSSLHLNPASIKIIIEGEVVMEGIKDLPKAREERFVRQREDDPENRDLVKVISAEPRSLQESETVRCPDDDDHLVL</sequence>
<dbReference type="EMBL" id="RJVU01070029">
    <property type="protein sequence ID" value="ROI63299.1"/>
    <property type="molecule type" value="Genomic_DNA"/>
</dbReference>
<accession>A0A3N0XLF2</accession>
<keyword evidence="2" id="KW-1185">Reference proteome</keyword>